<dbReference type="PANTHER" id="PTHR42646:SF2">
    <property type="entry name" value="5'-3' EXONUCLEASE FAMILY PROTEIN"/>
    <property type="match status" value="1"/>
</dbReference>
<dbReference type="Gene3D" id="3.40.50.1010">
    <property type="entry name" value="5'-nuclease"/>
    <property type="match status" value="1"/>
</dbReference>
<proteinExistence type="predicted"/>
<reference evidence="4" key="1">
    <citation type="submission" date="2020-03" db="EMBL/GenBank/DDBJ databases">
        <title>The deep terrestrial virosphere.</title>
        <authorList>
            <person name="Holmfeldt K."/>
            <person name="Nilsson E."/>
            <person name="Simone D."/>
            <person name="Lopez-Fernandez M."/>
            <person name="Wu X."/>
            <person name="de Brujin I."/>
            <person name="Lundin D."/>
            <person name="Andersson A."/>
            <person name="Bertilsson S."/>
            <person name="Dopson M."/>
        </authorList>
    </citation>
    <scope>NUCLEOTIDE SEQUENCE</scope>
    <source>
        <strain evidence="4">MM415A02260</strain>
    </source>
</reference>
<dbReference type="PANTHER" id="PTHR42646">
    <property type="entry name" value="FLAP ENDONUCLEASE XNI"/>
    <property type="match status" value="1"/>
</dbReference>
<gene>
    <name evidence="4" type="ORF">MM415A02260_0003</name>
</gene>
<organism evidence="4">
    <name type="scientific">viral metagenome</name>
    <dbReference type="NCBI Taxonomy" id="1070528"/>
    <lineage>
        <taxon>unclassified sequences</taxon>
        <taxon>metagenomes</taxon>
        <taxon>organismal metagenomes</taxon>
    </lineage>
</organism>
<dbReference type="InterPro" id="IPR020046">
    <property type="entry name" value="5-3_exonucl_a-hlix_arch_N"/>
</dbReference>
<accession>A0A6M3JYJ8</accession>
<dbReference type="SUPFAM" id="SSF47807">
    <property type="entry name" value="5' to 3' exonuclease, C-terminal subdomain"/>
    <property type="match status" value="1"/>
</dbReference>
<dbReference type="InterPro" id="IPR038969">
    <property type="entry name" value="FEN"/>
</dbReference>
<dbReference type="GO" id="GO:0003677">
    <property type="term" value="F:DNA binding"/>
    <property type="evidence" value="ECO:0007669"/>
    <property type="project" value="InterPro"/>
</dbReference>
<evidence type="ECO:0000256" key="1">
    <source>
        <dbReference type="ARBA" id="ARBA00022722"/>
    </source>
</evidence>
<protein>
    <submittedName>
        <fullName evidence="4">Putative exonuclease</fullName>
    </submittedName>
</protein>
<evidence type="ECO:0000259" key="3">
    <source>
        <dbReference type="SMART" id="SM00475"/>
    </source>
</evidence>
<name>A0A6M3JYJ8_9ZZZZ</name>
<dbReference type="InterPro" id="IPR002421">
    <property type="entry name" value="5-3_exonuclease"/>
</dbReference>
<dbReference type="GO" id="GO:0033567">
    <property type="term" value="P:DNA replication, Okazaki fragment processing"/>
    <property type="evidence" value="ECO:0007669"/>
    <property type="project" value="InterPro"/>
</dbReference>
<dbReference type="EMBL" id="MT142050">
    <property type="protein sequence ID" value="QJA73747.1"/>
    <property type="molecule type" value="Genomic_DNA"/>
</dbReference>
<dbReference type="Gene3D" id="1.10.150.20">
    <property type="entry name" value="5' to 3' exonuclease, C-terminal subdomain"/>
    <property type="match status" value="1"/>
</dbReference>
<keyword evidence="4" id="KW-0269">Exonuclease</keyword>
<evidence type="ECO:0000313" key="4">
    <source>
        <dbReference type="EMBL" id="QJA73747.1"/>
    </source>
</evidence>
<evidence type="ECO:0000256" key="2">
    <source>
        <dbReference type="ARBA" id="ARBA00022801"/>
    </source>
</evidence>
<dbReference type="GO" id="GO:0008409">
    <property type="term" value="F:5'-3' exonuclease activity"/>
    <property type="evidence" value="ECO:0007669"/>
    <property type="project" value="InterPro"/>
</dbReference>
<dbReference type="SUPFAM" id="SSF88723">
    <property type="entry name" value="PIN domain-like"/>
    <property type="match status" value="1"/>
</dbReference>
<dbReference type="InterPro" id="IPR036279">
    <property type="entry name" value="5-3_exonuclease_C_sf"/>
</dbReference>
<feature type="domain" description="5'-3' exonuclease" evidence="3">
    <location>
        <begin position="5"/>
        <end position="248"/>
    </location>
</feature>
<keyword evidence="1" id="KW-0540">Nuclease</keyword>
<dbReference type="SMART" id="SM00475">
    <property type="entry name" value="53EXOc"/>
    <property type="match status" value="1"/>
</dbReference>
<dbReference type="InterPro" id="IPR029060">
    <property type="entry name" value="PIN-like_dom_sf"/>
</dbReference>
<dbReference type="AlphaFoldDB" id="A0A6M3JYJ8"/>
<dbReference type="Pfam" id="PF02739">
    <property type="entry name" value="5_3_exonuc_N"/>
    <property type="match status" value="1"/>
</dbReference>
<sequence length="288" mass="33490">MVRNKNILVFDSNSLCYRSLYTMEGLSNRGENVGIVFGFLNQVFKYCKFYKTTDVVFCWDSKESLRRLLYFADYKAGREKKRKELTGKEQKNMYLAFQQFDLLRKEVLYDLGFRNIFHKRGYESDDLVAMVPRSIAGNFIIFSNDGDLLQLISDNVSYYNLGKNKVLDKKGFIKEYKIQSELYAEVKAITGCSTDEVPGIRGIGEKKAIAYILGKGTEKDKEKINASMDIIIRNRKLVTLPLENIKLKFSPNKFTANKFIDVFHKYNFKSFLEAKYFDKLKELFCNGV</sequence>
<dbReference type="CDD" id="cd09859">
    <property type="entry name" value="PIN_53EXO"/>
    <property type="match status" value="1"/>
</dbReference>
<dbReference type="GO" id="GO:0017108">
    <property type="term" value="F:5'-flap endonuclease activity"/>
    <property type="evidence" value="ECO:0007669"/>
    <property type="project" value="InterPro"/>
</dbReference>
<keyword evidence="2" id="KW-0378">Hydrolase</keyword>